<comment type="caution">
    <text evidence="1">The sequence shown here is derived from an EMBL/GenBank/DDBJ whole genome shotgun (WGS) entry which is preliminary data.</text>
</comment>
<dbReference type="EMBL" id="CAUJNA010000201">
    <property type="protein sequence ID" value="CAJ1373515.1"/>
    <property type="molecule type" value="Genomic_DNA"/>
</dbReference>
<reference evidence="1" key="1">
    <citation type="submission" date="2023-08" db="EMBL/GenBank/DDBJ databases">
        <authorList>
            <person name="Chen Y."/>
            <person name="Shah S."/>
            <person name="Dougan E. K."/>
            <person name="Thang M."/>
            <person name="Chan C."/>
        </authorList>
    </citation>
    <scope>NUCLEOTIDE SEQUENCE</scope>
</reference>
<evidence type="ECO:0000313" key="2">
    <source>
        <dbReference type="Proteomes" id="UP001178507"/>
    </source>
</evidence>
<sequence length="111" mass="12934">MAVSASCAWQAAPARLARLQRRCFSDEEKAVLCHSNAGDEGYFKRNFQRGRRTRVEMMQQISSAHDQMRVFYELGRQNLMAKGRLTPDEAARFARIDERLFKLRVSYFRLG</sequence>
<accession>A0AA36MMH3</accession>
<name>A0AA36MMH3_9DINO</name>
<gene>
    <name evidence="1" type="ORF">EVOR1521_LOCUS3306</name>
</gene>
<keyword evidence="2" id="KW-1185">Reference proteome</keyword>
<dbReference type="Proteomes" id="UP001178507">
    <property type="component" value="Unassembled WGS sequence"/>
</dbReference>
<organism evidence="1 2">
    <name type="scientific">Effrenium voratum</name>
    <dbReference type="NCBI Taxonomy" id="2562239"/>
    <lineage>
        <taxon>Eukaryota</taxon>
        <taxon>Sar</taxon>
        <taxon>Alveolata</taxon>
        <taxon>Dinophyceae</taxon>
        <taxon>Suessiales</taxon>
        <taxon>Symbiodiniaceae</taxon>
        <taxon>Effrenium</taxon>
    </lineage>
</organism>
<evidence type="ECO:0000313" key="1">
    <source>
        <dbReference type="EMBL" id="CAJ1373515.1"/>
    </source>
</evidence>
<protein>
    <submittedName>
        <fullName evidence="1">Uncharacterized protein</fullName>
    </submittedName>
</protein>
<dbReference type="AlphaFoldDB" id="A0AA36MMH3"/>
<proteinExistence type="predicted"/>